<reference evidence="2 3" key="1">
    <citation type="submission" date="2016-10" db="EMBL/GenBank/DDBJ databases">
        <title>Reductive evolution of mitochondrial metabolism and differential evolution of invasion-related proteins in Cryptosporidium.</title>
        <authorList>
            <person name="Liu S."/>
            <person name="Roellig D.M."/>
            <person name="Guo Y."/>
            <person name="Li N."/>
            <person name="Frace M.A."/>
            <person name="Tang K."/>
            <person name="Zhang L."/>
            <person name="Feng Y."/>
            <person name="Xiao L."/>
        </authorList>
    </citation>
    <scope>NUCLEOTIDE SEQUENCE [LARGE SCALE GENOMIC DNA]</scope>
    <source>
        <strain evidence="2">30847</strain>
    </source>
</reference>
<dbReference type="OrthoDB" id="294251at2759"/>
<dbReference type="GO" id="GO:0031267">
    <property type="term" value="F:small GTPase binding"/>
    <property type="evidence" value="ECO:0007669"/>
    <property type="project" value="TreeGrafter"/>
</dbReference>
<dbReference type="Gene3D" id="1.10.472.80">
    <property type="entry name" value="Ypt/Rab-GAP domain of gyp1p, domain 3"/>
    <property type="match status" value="1"/>
</dbReference>
<dbReference type="EMBL" id="LRBS01000030">
    <property type="protein sequence ID" value="OII77764.1"/>
    <property type="molecule type" value="Genomic_DNA"/>
</dbReference>
<comment type="caution">
    <text evidence="2">The sequence shown here is derived from an EMBL/GenBank/DDBJ whole genome shotgun (WGS) entry which is preliminary data.</text>
</comment>
<sequence length="347" mass="40318">MIKLKDFWEKESKAPLLQRNAGYFSRDSETTEKQLLDAEGWLDLALRPENISNKSFQSSDNIELKSYVQFEIPLNRECEVILKEQTDDPAINRIFKLDAERTFSDDKNRQKMIQVLSTIYTEIQDYHQGLGFIVAFLMLQLSPQDTVKLALALHRYYLPGYFKTAPFNYVRDAKVFQKLLEEKYPELAAKISNAACTEAFCSKWFVGLNVHVLPFPALCKFFELLLIEGNIFLFKFALSIVKNCSQDILEAKDTSKILAILRLDNKLYDDKKGKIKQDNSDIKSSEYDGSFFIHLVEDAMDISVSEDDIEEFRKVVIEEMKIQEEKRKQVEALLDFDNDEIIFSDEE</sequence>
<dbReference type="Proteomes" id="UP000186804">
    <property type="component" value="Unassembled WGS sequence"/>
</dbReference>
<dbReference type="InterPro" id="IPR050302">
    <property type="entry name" value="Rab_GAP_TBC_domain"/>
</dbReference>
<dbReference type="InterPro" id="IPR035969">
    <property type="entry name" value="Rab-GAP_TBC_sf"/>
</dbReference>
<dbReference type="PANTHER" id="PTHR47219:SF20">
    <property type="entry name" value="TBC1 DOMAIN FAMILY MEMBER 2B"/>
    <property type="match status" value="1"/>
</dbReference>
<dbReference type="GO" id="GO:0005096">
    <property type="term" value="F:GTPase activator activity"/>
    <property type="evidence" value="ECO:0007669"/>
    <property type="project" value="TreeGrafter"/>
</dbReference>
<evidence type="ECO:0000259" key="1">
    <source>
        <dbReference type="PROSITE" id="PS50086"/>
    </source>
</evidence>
<dbReference type="Pfam" id="PF00566">
    <property type="entry name" value="RabGAP-TBC"/>
    <property type="match status" value="1"/>
</dbReference>
<dbReference type="GeneID" id="92365588"/>
<evidence type="ECO:0000313" key="2">
    <source>
        <dbReference type="EMBL" id="OII77764.1"/>
    </source>
</evidence>
<accession>A0A1J4MXE6</accession>
<dbReference type="PROSITE" id="PS50086">
    <property type="entry name" value="TBC_RABGAP"/>
    <property type="match status" value="1"/>
</dbReference>
<proteinExistence type="predicted"/>
<protein>
    <submittedName>
        <fullName evidence="2">TBC domain-containing protein</fullName>
    </submittedName>
</protein>
<gene>
    <name evidence="2" type="ORF">cand_014030</name>
</gene>
<dbReference type="RefSeq" id="XP_067069610.1">
    <property type="nucleotide sequence ID" value="XM_067211638.1"/>
</dbReference>
<organism evidence="2 3">
    <name type="scientific">Cryptosporidium andersoni</name>
    <dbReference type="NCBI Taxonomy" id="117008"/>
    <lineage>
        <taxon>Eukaryota</taxon>
        <taxon>Sar</taxon>
        <taxon>Alveolata</taxon>
        <taxon>Apicomplexa</taxon>
        <taxon>Conoidasida</taxon>
        <taxon>Coccidia</taxon>
        <taxon>Eucoccidiorida</taxon>
        <taxon>Eimeriorina</taxon>
        <taxon>Cryptosporidiidae</taxon>
        <taxon>Cryptosporidium</taxon>
    </lineage>
</organism>
<dbReference type="VEuPathDB" id="CryptoDB:cand_014030"/>
<dbReference type="InterPro" id="IPR000195">
    <property type="entry name" value="Rab-GAP-TBC_dom"/>
</dbReference>
<dbReference type="PANTHER" id="PTHR47219">
    <property type="entry name" value="RAB GTPASE-ACTIVATING PROTEIN 1-LIKE"/>
    <property type="match status" value="1"/>
</dbReference>
<name>A0A1J4MXE6_9CRYT</name>
<dbReference type="AlphaFoldDB" id="A0A1J4MXE6"/>
<evidence type="ECO:0000313" key="3">
    <source>
        <dbReference type="Proteomes" id="UP000186804"/>
    </source>
</evidence>
<dbReference type="SMART" id="SM00164">
    <property type="entry name" value="TBC"/>
    <property type="match status" value="1"/>
</dbReference>
<keyword evidence="3" id="KW-1185">Reference proteome</keyword>
<feature type="domain" description="Rab-GAP TBC" evidence="1">
    <location>
        <begin position="1"/>
        <end position="229"/>
    </location>
</feature>
<dbReference type="SUPFAM" id="SSF47923">
    <property type="entry name" value="Ypt/Rab-GAP domain of gyp1p"/>
    <property type="match status" value="2"/>
</dbReference>